<organism evidence="1 2">
    <name type="scientific">Candidatus Azambacteria bacterium RBG_16_47_10</name>
    <dbReference type="NCBI Taxonomy" id="1797292"/>
    <lineage>
        <taxon>Bacteria</taxon>
        <taxon>Candidatus Azamiibacteriota</taxon>
    </lineage>
</organism>
<proteinExistence type="predicted"/>
<name>A0A1F5AZD2_9BACT</name>
<gene>
    <name evidence="1" type="ORF">A2Z10_01875</name>
</gene>
<evidence type="ECO:0000313" key="2">
    <source>
        <dbReference type="Proteomes" id="UP000176639"/>
    </source>
</evidence>
<evidence type="ECO:0000313" key="1">
    <source>
        <dbReference type="EMBL" id="OGD23762.1"/>
    </source>
</evidence>
<evidence type="ECO:0008006" key="3">
    <source>
        <dbReference type="Google" id="ProtNLM"/>
    </source>
</evidence>
<protein>
    <recommendedName>
        <fullName evidence="3">DUF218 domain-containing protein</fullName>
    </recommendedName>
</protein>
<reference evidence="1 2" key="1">
    <citation type="journal article" date="2016" name="Nat. Commun.">
        <title>Thousands of microbial genomes shed light on interconnected biogeochemical processes in an aquifer system.</title>
        <authorList>
            <person name="Anantharaman K."/>
            <person name="Brown C.T."/>
            <person name="Hug L.A."/>
            <person name="Sharon I."/>
            <person name="Castelle C.J."/>
            <person name="Probst A.J."/>
            <person name="Thomas B.C."/>
            <person name="Singh A."/>
            <person name="Wilkins M.J."/>
            <person name="Karaoz U."/>
            <person name="Brodie E.L."/>
            <person name="Williams K.H."/>
            <person name="Hubbard S.S."/>
            <person name="Banfield J.F."/>
        </authorList>
    </citation>
    <scope>NUCLEOTIDE SEQUENCE [LARGE SCALE GENOMIC DNA]</scope>
</reference>
<dbReference type="AlphaFoldDB" id="A0A1F5AZD2"/>
<comment type="caution">
    <text evidence="1">The sequence shown here is derived from an EMBL/GenBank/DDBJ whole genome shotgun (WGS) entry which is preliminary data.</text>
</comment>
<sequence>MNVISDVAHSYSTLFQCFFSWKVRTSSDAAMRGAQVILAQSFGLAGDGIPGGASNEAMAKIVRELHRQYELPMVLQWEIADCLIDLPMVGVVREHRKFGKYLDTREVLVQSFLVCKKQGWTRVIVVAHPDHIWRVKKVAEKLGLDVFIPDTSSVPYDPHSIQSWTRNKIRFIPREIAARLLYFIKDWL</sequence>
<dbReference type="EMBL" id="MEYI01000029">
    <property type="protein sequence ID" value="OGD23762.1"/>
    <property type="molecule type" value="Genomic_DNA"/>
</dbReference>
<accession>A0A1F5AZD2</accession>
<dbReference type="Proteomes" id="UP000176639">
    <property type="component" value="Unassembled WGS sequence"/>
</dbReference>